<dbReference type="InterPro" id="IPR041368">
    <property type="entry name" value="DRP_C"/>
</dbReference>
<dbReference type="Pfam" id="PF17726">
    <property type="entry name" value="DpnI_C"/>
    <property type="match status" value="1"/>
</dbReference>
<reference evidence="2 3" key="1">
    <citation type="submission" date="2016-11" db="EMBL/GenBank/DDBJ databases">
        <authorList>
            <person name="Jaros S."/>
            <person name="Januszkiewicz K."/>
            <person name="Wedrychowicz H."/>
        </authorList>
    </citation>
    <scope>NUCLEOTIDE SEQUENCE [LARGE SCALE GENOMIC DNA]</scope>
    <source>
        <strain evidence="2 3">DSM 10502</strain>
    </source>
</reference>
<proteinExistence type="predicted"/>
<protein>
    <submittedName>
        <fullName evidence="2">Type II restriction enzyme</fullName>
    </submittedName>
</protein>
<organism evidence="2 3">
    <name type="scientific">Schwartzia succinivorans DSM 10502</name>
    <dbReference type="NCBI Taxonomy" id="1123243"/>
    <lineage>
        <taxon>Bacteria</taxon>
        <taxon>Bacillati</taxon>
        <taxon>Bacillota</taxon>
        <taxon>Negativicutes</taxon>
        <taxon>Selenomonadales</taxon>
        <taxon>Selenomonadaceae</taxon>
        <taxon>Schwartzia</taxon>
    </lineage>
</organism>
<keyword evidence="3" id="KW-1185">Reference proteome</keyword>
<dbReference type="AlphaFoldDB" id="A0A1M4X8W0"/>
<dbReference type="Gene3D" id="1.10.10.10">
    <property type="entry name" value="Winged helix-like DNA-binding domain superfamily/Winged helix DNA-binding domain"/>
    <property type="match status" value="1"/>
</dbReference>
<dbReference type="Pfam" id="PF06044">
    <property type="entry name" value="DpnI"/>
    <property type="match status" value="1"/>
</dbReference>
<dbReference type="InterPro" id="IPR036388">
    <property type="entry name" value="WH-like_DNA-bd_sf"/>
</dbReference>
<evidence type="ECO:0000259" key="1">
    <source>
        <dbReference type="Pfam" id="PF17726"/>
    </source>
</evidence>
<accession>A0A1M4X8W0</accession>
<dbReference type="InterPro" id="IPR043025">
    <property type="entry name" value="DRP_PD-(D/E)XK_dom"/>
</dbReference>
<evidence type="ECO:0000313" key="3">
    <source>
        <dbReference type="Proteomes" id="UP000184404"/>
    </source>
</evidence>
<name>A0A1M4X8W0_9FIRM</name>
<dbReference type="Proteomes" id="UP000184404">
    <property type="component" value="Unassembled WGS sequence"/>
</dbReference>
<dbReference type="InterPro" id="IPR010324">
    <property type="entry name" value="DRP"/>
</dbReference>
<dbReference type="EMBL" id="FQUG01000005">
    <property type="protein sequence ID" value="SHE89940.1"/>
    <property type="molecule type" value="Genomic_DNA"/>
</dbReference>
<dbReference type="Gene3D" id="3.40.210.30">
    <property type="entry name" value="Dam replacing family, catalytic PD-(D/E)XK domain"/>
    <property type="match status" value="1"/>
</dbReference>
<evidence type="ECO:0000313" key="2">
    <source>
        <dbReference type="EMBL" id="SHE89940.1"/>
    </source>
</evidence>
<gene>
    <name evidence="2" type="ORF">SAMN02745190_01397</name>
</gene>
<sequence length="262" mass="30021">MNVMNIQMDAALGMQYHSPQQQARVITETWAADNMYCVICGAPHLESLKNNRPVADLTCPGCHSIFELKSHNGRFGGIISDGAYDTMMARLADDNNPHLFVMEYNRAEYVVENLWVIPKYFFTSEIIMKRKPLSANARRAGWTGCNIAWKNIPAQGKIAVISKRVILDPAKVREKVSVTGSLATDRIKERGWLMDVLYCLNQIGTEYFALSDVYKFTDYLQERHQDNHNVHPKIRQQLQVLRDKGFVEFLGRGKYRITERCS</sequence>
<dbReference type="STRING" id="1123243.SAMN02745190_01397"/>
<feature type="domain" description="Dam-replacing protein HTH" evidence="1">
    <location>
        <begin position="189"/>
        <end position="256"/>
    </location>
</feature>
<dbReference type="CDD" id="cd22319">
    <property type="entry name" value="DpnI-like"/>
    <property type="match status" value="1"/>
</dbReference>